<evidence type="ECO:0000256" key="4">
    <source>
        <dbReference type="ARBA" id="ARBA00022452"/>
    </source>
</evidence>
<accession>A0A9D9IVT0</accession>
<dbReference type="Proteomes" id="UP000823771">
    <property type="component" value="Unassembled WGS sequence"/>
</dbReference>
<comment type="subcellular location">
    <subcellularLocation>
        <location evidence="1">Cell outer membrane</location>
        <topology evidence="1">Multi-pass membrane protein</topology>
    </subcellularLocation>
</comment>
<keyword evidence="14" id="KW-0449">Lipoprotein</keyword>
<evidence type="ECO:0000256" key="9">
    <source>
        <dbReference type="ARBA" id="ARBA00023065"/>
    </source>
</evidence>
<evidence type="ECO:0000256" key="5">
    <source>
        <dbReference type="ARBA" id="ARBA00022597"/>
    </source>
</evidence>
<keyword evidence="5" id="KW-0762">Sugar transport</keyword>
<evidence type="ECO:0000256" key="6">
    <source>
        <dbReference type="ARBA" id="ARBA00022692"/>
    </source>
</evidence>
<keyword evidence="10" id="KW-0626">Porin</keyword>
<dbReference type="Pfam" id="PF22461">
    <property type="entry name" value="SLBB_2"/>
    <property type="match status" value="1"/>
</dbReference>
<keyword evidence="6 15" id="KW-0812">Transmembrane</keyword>
<feature type="transmembrane region" description="Helical" evidence="15">
    <location>
        <begin position="240"/>
        <end position="260"/>
    </location>
</feature>
<gene>
    <name evidence="18" type="ORF">IAB80_06100</name>
</gene>
<evidence type="ECO:0000256" key="1">
    <source>
        <dbReference type="ARBA" id="ARBA00004571"/>
    </source>
</evidence>
<evidence type="ECO:0000256" key="8">
    <source>
        <dbReference type="ARBA" id="ARBA00023047"/>
    </source>
</evidence>
<protein>
    <submittedName>
        <fullName evidence="18">Polysaccharide biosynthesis/export family protein</fullName>
    </submittedName>
</protein>
<name>A0A9D9IVT0_9BACT</name>
<dbReference type="PANTHER" id="PTHR33619:SF3">
    <property type="entry name" value="POLYSACCHARIDE EXPORT PROTEIN GFCE-RELATED"/>
    <property type="match status" value="1"/>
</dbReference>
<organism evidence="18 19">
    <name type="scientific">Candidatus Cryptobacteroides excrementipullorum</name>
    <dbReference type="NCBI Taxonomy" id="2840761"/>
    <lineage>
        <taxon>Bacteria</taxon>
        <taxon>Pseudomonadati</taxon>
        <taxon>Bacteroidota</taxon>
        <taxon>Bacteroidia</taxon>
        <taxon>Bacteroidales</taxon>
        <taxon>Candidatus Cryptobacteroides</taxon>
    </lineage>
</organism>
<dbReference type="EMBL" id="JADILZ010000054">
    <property type="protein sequence ID" value="MBO8478438.1"/>
    <property type="molecule type" value="Genomic_DNA"/>
</dbReference>
<comment type="caution">
    <text evidence="18">The sequence shown here is derived from an EMBL/GenBank/DDBJ whole genome shotgun (WGS) entry which is preliminary data.</text>
</comment>
<dbReference type="GO" id="GO:0046930">
    <property type="term" value="C:pore complex"/>
    <property type="evidence" value="ECO:0007669"/>
    <property type="project" value="UniProtKB-KW"/>
</dbReference>
<evidence type="ECO:0000256" key="2">
    <source>
        <dbReference type="ARBA" id="ARBA00009450"/>
    </source>
</evidence>
<evidence type="ECO:0000256" key="12">
    <source>
        <dbReference type="ARBA" id="ARBA00023139"/>
    </source>
</evidence>
<keyword evidence="4" id="KW-1134">Transmembrane beta strand</keyword>
<dbReference type="Pfam" id="PF02563">
    <property type="entry name" value="Poly_export"/>
    <property type="match status" value="1"/>
</dbReference>
<dbReference type="GO" id="GO:0009279">
    <property type="term" value="C:cell outer membrane"/>
    <property type="evidence" value="ECO:0007669"/>
    <property type="project" value="UniProtKB-SubCell"/>
</dbReference>
<keyword evidence="13" id="KW-0998">Cell outer membrane</keyword>
<evidence type="ECO:0000256" key="11">
    <source>
        <dbReference type="ARBA" id="ARBA00023136"/>
    </source>
</evidence>
<dbReference type="GO" id="GO:0006811">
    <property type="term" value="P:monoatomic ion transport"/>
    <property type="evidence" value="ECO:0007669"/>
    <property type="project" value="UniProtKB-KW"/>
</dbReference>
<evidence type="ECO:0000259" key="16">
    <source>
        <dbReference type="Pfam" id="PF02563"/>
    </source>
</evidence>
<dbReference type="GO" id="GO:0015159">
    <property type="term" value="F:polysaccharide transmembrane transporter activity"/>
    <property type="evidence" value="ECO:0007669"/>
    <property type="project" value="InterPro"/>
</dbReference>
<evidence type="ECO:0000313" key="19">
    <source>
        <dbReference type="Proteomes" id="UP000823771"/>
    </source>
</evidence>
<proteinExistence type="inferred from homology"/>
<comment type="similarity">
    <text evidence="2">Belongs to the BexD/CtrA/VexA family.</text>
</comment>
<reference evidence="18" key="1">
    <citation type="submission" date="2020-10" db="EMBL/GenBank/DDBJ databases">
        <authorList>
            <person name="Gilroy R."/>
        </authorList>
    </citation>
    <scope>NUCLEOTIDE SEQUENCE</scope>
    <source>
        <strain evidence="18">2478</strain>
    </source>
</reference>
<keyword evidence="12" id="KW-0564">Palmitate</keyword>
<evidence type="ECO:0000256" key="7">
    <source>
        <dbReference type="ARBA" id="ARBA00022729"/>
    </source>
</evidence>
<evidence type="ECO:0000256" key="13">
    <source>
        <dbReference type="ARBA" id="ARBA00023237"/>
    </source>
</evidence>
<keyword evidence="15" id="KW-1133">Transmembrane helix</keyword>
<keyword evidence="7" id="KW-0732">Signal</keyword>
<feature type="domain" description="SLBB" evidence="17">
    <location>
        <begin position="139"/>
        <end position="218"/>
    </location>
</feature>
<keyword evidence="9" id="KW-0406">Ion transport</keyword>
<dbReference type="AlphaFoldDB" id="A0A9D9IVT0"/>
<dbReference type="GO" id="GO:0015288">
    <property type="term" value="F:porin activity"/>
    <property type="evidence" value="ECO:0007669"/>
    <property type="project" value="UniProtKB-KW"/>
</dbReference>
<feature type="domain" description="Polysaccharide export protein N-terminal" evidence="16">
    <location>
        <begin position="38"/>
        <end position="134"/>
    </location>
</feature>
<keyword evidence="8" id="KW-0625">Polysaccharide transport</keyword>
<dbReference type="InterPro" id="IPR003715">
    <property type="entry name" value="Poly_export_N"/>
</dbReference>
<dbReference type="InterPro" id="IPR054765">
    <property type="entry name" value="SLBB_dom"/>
</dbReference>
<evidence type="ECO:0000256" key="10">
    <source>
        <dbReference type="ARBA" id="ARBA00023114"/>
    </source>
</evidence>
<evidence type="ECO:0000256" key="3">
    <source>
        <dbReference type="ARBA" id="ARBA00022448"/>
    </source>
</evidence>
<evidence type="ECO:0000313" key="18">
    <source>
        <dbReference type="EMBL" id="MBO8478438.1"/>
    </source>
</evidence>
<evidence type="ECO:0000256" key="14">
    <source>
        <dbReference type="ARBA" id="ARBA00023288"/>
    </source>
</evidence>
<keyword evidence="11 15" id="KW-0472">Membrane</keyword>
<dbReference type="Gene3D" id="3.10.560.10">
    <property type="entry name" value="Outer membrane lipoprotein wza domain like"/>
    <property type="match status" value="1"/>
</dbReference>
<sequence length="261" mass="28851">MFSALLALFSSCASVKNIAYFQDKVIDHPEKIDMHAGIVIQPKDMISIVVSTRNPELAPMFNLPVISYQAGSEVVTSSYQQRLLGYVVDNDGYIDFPVLGKLQVGGMTRWQLSELIKDRLLKEGLLNDAVVTVEFMNFKISVMGEVNAPGTYTVEGDKITVLEALSLAKDLTIFGKRENVSVIRELNGKRTIYTVNLCSVDMFKSPAYYLQQNDIVYVEPSEIRARQSTVDDKGLRTTSILVSSGSLLVSIATLIVSIVAR</sequence>
<keyword evidence="3" id="KW-0813">Transport</keyword>
<evidence type="ECO:0000259" key="17">
    <source>
        <dbReference type="Pfam" id="PF22461"/>
    </source>
</evidence>
<evidence type="ECO:0000256" key="15">
    <source>
        <dbReference type="SAM" id="Phobius"/>
    </source>
</evidence>
<dbReference type="InterPro" id="IPR049712">
    <property type="entry name" value="Poly_export"/>
</dbReference>
<dbReference type="PANTHER" id="PTHR33619">
    <property type="entry name" value="POLYSACCHARIDE EXPORT PROTEIN GFCE-RELATED"/>
    <property type="match status" value="1"/>
</dbReference>
<reference evidence="18" key="2">
    <citation type="journal article" date="2021" name="PeerJ">
        <title>Extensive microbial diversity within the chicken gut microbiome revealed by metagenomics and culture.</title>
        <authorList>
            <person name="Gilroy R."/>
            <person name="Ravi A."/>
            <person name="Getino M."/>
            <person name="Pursley I."/>
            <person name="Horton D.L."/>
            <person name="Alikhan N.F."/>
            <person name="Baker D."/>
            <person name="Gharbi K."/>
            <person name="Hall N."/>
            <person name="Watson M."/>
            <person name="Adriaenssens E.M."/>
            <person name="Foster-Nyarko E."/>
            <person name="Jarju S."/>
            <person name="Secka A."/>
            <person name="Antonio M."/>
            <person name="Oren A."/>
            <person name="Chaudhuri R.R."/>
            <person name="La Ragione R."/>
            <person name="Hildebrand F."/>
            <person name="Pallen M.J."/>
        </authorList>
    </citation>
    <scope>NUCLEOTIDE SEQUENCE</scope>
    <source>
        <strain evidence="18">2478</strain>
    </source>
</reference>